<sequence length="176" mass="19873">MVKALLEDSTNNVVAHLTTESTPAHMSATNFVVTNSICMNMQVRSLQTQRVFQFPTSEMNFHDTKTPHPQLEIVSDKRDPHARMLALEDVLSRNKEVLESVEVYDAISTSLFTYDINENVLQAFCELWHLVTKTICVGIGELSISLWDMRMIGGLHVHGSFYNQVVSSAQELTQDD</sequence>
<proteinExistence type="predicted"/>
<evidence type="ECO:0000313" key="2">
    <source>
        <dbReference type="Proteomes" id="UP000823775"/>
    </source>
</evidence>
<organism evidence="1 2">
    <name type="scientific">Datura stramonium</name>
    <name type="common">Jimsonweed</name>
    <name type="synonym">Common thornapple</name>
    <dbReference type="NCBI Taxonomy" id="4076"/>
    <lineage>
        <taxon>Eukaryota</taxon>
        <taxon>Viridiplantae</taxon>
        <taxon>Streptophyta</taxon>
        <taxon>Embryophyta</taxon>
        <taxon>Tracheophyta</taxon>
        <taxon>Spermatophyta</taxon>
        <taxon>Magnoliopsida</taxon>
        <taxon>eudicotyledons</taxon>
        <taxon>Gunneridae</taxon>
        <taxon>Pentapetalae</taxon>
        <taxon>asterids</taxon>
        <taxon>lamiids</taxon>
        <taxon>Solanales</taxon>
        <taxon>Solanaceae</taxon>
        <taxon>Solanoideae</taxon>
        <taxon>Datureae</taxon>
        <taxon>Datura</taxon>
    </lineage>
</organism>
<keyword evidence="2" id="KW-1185">Reference proteome</keyword>
<dbReference type="PANTHER" id="PTHR36607:SF20">
    <property type="entry name" value="AMINOTRANSFERASE-LIKE PLANT MOBILE DOMAIN-CONTAINING PROTEIN"/>
    <property type="match status" value="1"/>
</dbReference>
<name>A0ABS8WJ07_DATST</name>
<accession>A0ABS8WJ07</accession>
<dbReference type="PANTHER" id="PTHR36607">
    <property type="entry name" value="1,2-DIHYDROXY-3-KETO-5-METHYLTHIOPENTENE DIOXYGENASE 4"/>
    <property type="match status" value="1"/>
</dbReference>
<comment type="caution">
    <text evidence="1">The sequence shown here is derived from an EMBL/GenBank/DDBJ whole genome shotgun (WGS) entry which is preliminary data.</text>
</comment>
<protein>
    <submittedName>
        <fullName evidence="1">Uncharacterized protein</fullName>
    </submittedName>
</protein>
<dbReference type="EMBL" id="JACEIK010006892">
    <property type="protein sequence ID" value="MCE3049457.1"/>
    <property type="molecule type" value="Genomic_DNA"/>
</dbReference>
<dbReference type="Proteomes" id="UP000823775">
    <property type="component" value="Unassembled WGS sequence"/>
</dbReference>
<reference evidence="1 2" key="1">
    <citation type="journal article" date="2021" name="BMC Genomics">
        <title>Datura genome reveals duplications of psychoactive alkaloid biosynthetic genes and high mutation rate following tissue culture.</title>
        <authorList>
            <person name="Rajewski A."/>
            <person name="Carter-House D."/>
            <person name="Stajich J."/>
            <person name="Litt A."/>
        </authorList>
    </citation>
    <scope>NUCLEOTIDE SEQUENCE [LARGE SCALE GENOMIC DNA]</scope>
    <source>
        <strain evidence="1">AR-01</strain>
    </source>
</reference>
<evidence type="ECO:0000313" key="1">
    <source>
        <dbReference type="EMBL" id="MCE3049457.1"/>
    </source>
</evidence>
<gene>
    <name evidence="1" type="ORF">HAX54_044845</name>
</gene>